<dbReference type="EMBL" id="CP017248">
    <property type="protein sequence ID" value="AOR29833.1"/>
    <property type="molecule type" value="Genomic_DNA"/>
</dbReference>
<dbReference type="Pfam" id="PF24644">
    <property type="entry name" value="DUF7638"/>
    <property type="match status" value="1"/>
</dbReference>
<dbReference type="InterPro" id="IPR056056">
    <property type="entry name" value="DUF7639"/>
</dbReference>
<accession>A0A1D7Y2N9</accession>
<reference evidence="7" key="1">
    <citation type="submission" date="2016-09" db="EMBL/GenBank/DDBJ databases">
        <title>Streptomyces puniciscabiei strain:TW1S1 Genome sequencing and assembly.</title>
        <authorList>
            <person name="Kim M.-K."/>
            <person name="Kim S.B."/>
        </authorList>
    </citation>
    <scope>NUCLEOTIDE SEQUENCE [LARGE SCALE GENOMIC DNA]</scope>
    <source>
        <strain evidence="7">TW1S1</strain>
    </source>
</reference>
<feature type="domain" description="DUF7638" evidence="4">
    <location>
        <begin position="15"/>
        <end position="120"/>
    </location>
</feature>
<feature type="domain" description="DUF7639" evidence="5">
    <location>
        <begin position="121"/>
        <end position="213"/>
    </location>
</feature>
<dbReference type="InterPro" id="IPR056055">
    <property type="entry name" value="DUF7638"/>
</dbReference>
<dbReference type="Proteomes" id="UP000094960">
    <property type="component" value="Chromosome"/>
</dbReference>
<dbReference type="SUPFAM" id="SSF143990">
    <property type="entry name" value="YbiA-like"/>
    <property type="match status" value="1"/>
</dbReference>
<evidence type="ECO:0000259" key="4">
    <source>
        <dbReference type="Pfam" id="PF24644"/>
    </source>
</evidence>
<sequence>MAGTATLSAVAIRRRTWRNVDGERIEGTWRHVFLRNGATYFLTDLLIYADGMVDCWGLVTLEEFARQLASGRVATELADGAQASAHHLASWKFAEPHMWLTPEMLLGEIRDDIDQLNGRPDSTARCLAALDAFRSQPTENNRAALREAYEAIPEHLRIYALGDQDSKDWPLRVLVTGPGHRITRRGEDEVVTEDMHAAALRYFTDREQQRQRYADKAPADGPAEPVETSVLINQTVFPRGWPEDPGILVLRNEFPAPITIGALTYPTVSHAYWALAVADEHRQADILRADTPYAAQKLAENSTLRNGWPQARTAIMTDLLRAKFNQHTDLAEALTSTRTSRLIYTEMGSTFWGQHGQEGRNWMGRLLELIRSELAVSKLNLQL</sequence>
<dbReference type="AlphaFoldDB" id="A0A1D7Y2N9"/>
<dbReference type="CDD" id="cd15457">
    <property type="entry name" value="NADAR"/>
    <property type="match status" value="1"/>
</dbReference>
<dbReference type="GO" id="GO:0016787">
    <property type="term" value="F:hydrolase activity"/>
    <property type="evidence" value="ECO:0007669"/>
    <property type="project" value="UniProtKB-KW"/>
</dbReference>
<dbReference type="Pfam" id="PF08719">
    <property type="entry name" value="NADAR"/>
    <property type="match status" value="1"/>
</dbReference>
<proteinExistence type="predicted"/>
<feature type="domain" description="NADAR" evidence="3">
    <location>
        <begin position="255"/>
        <end position="374"/>
    </location>
</feature>
<dbReference type="InterPro" id="IPR037238">
    <property type="entry name" value="YbiA-like_sf"/>
</dbReference>
<name>A0A1D7Y2N9_9ACTN</name>
<protein>
    <submittedName>
        <fullName evidence="6">GTP cyclohydrolase</fullName>
    </submittedName>
</protein>
<dbReference type="InterPro" id="IPR012816">
    <property type="entry name" value="NADAR"/>
</dbReference>
<comment type="catalytic activity">
    <reaction evidence="2">
        <text>2,5-diamino-6-hydroxy-4-(5-phosphoribosylamino)-pyrimidine + H2O = 2,5,6-triamino-4-hydroxypyrimidine + D-ribose 5-phosphate</text>
        <dbReference type="Rhea" id="RHEA:23436"/>
        <dbReference type="ChEBI" id="CHEBI:15377"/>
        <dbReference type="ChEBI" id="CHEBI:58614"/>
        <dbReference type="ChEBI" id="CHEBI:78346"/>
        <dbReference type="ChEBI" id="CHEBI:137796"/>
    </reaction>
</comment>
<evidence type="ECO:0000313" key="6">
    <source>
        <dbReference type="EMBL" id="AOR29833.1"/>
    </source>
</evidence>
<dbReference type="KEGG" id="spun:BFF78_00905"/>
<dbReference type="Pfam" id="PF24645">
    <property type="entry name" value="DUF7639"/>
    <property type="match status" value="1"/>
</dbReference>
<keyword evidence="6" id="KW-0378">Hydrolase</keyword>
<evidence type="ECO:0000256" key="2">
    <source>
        <dbReference type="ARBA" id="ARBA00000751"/>
    </source>
</evidence>
<comment type="catalytic activity">
    <reaction evidence="1">
        <text>5-amino-6-(5-phospho-D-ribosylamino)uracil + H2O = 5,6-diaminouracil + D-ribose 5-phosphate</text>
        <dbReference type="Rhea" id="RHEA:55020"/>
        <dbReference type="ChEBI" id="CHEBI:15377"/>
        <dbReference type="ChEBI" id="CHEBI:46252"/>
        <dbReference type="ChEBI" id="CHEBI:58453"/>
        <dbReference type="ChEBI" id="CHEBI:78346"/>
    </reaction>
</comment>
<dbReference type="Gene3D" id="1.10.357.40">
    <property type="entry name" value="YbiA-like"/>
    <property type="match status" value="1"/>
</dbReference>
<evidence type="ECO:0000256" key="1">
    <source>
        <dbReference type="ARBA" id="ARBA00000022"/>
    </source>
</evidence>
<organism evidence="6 7">
    <name type="scientific">Streptomyces fodineus</name>
    <dbReference type="NCBI Taxonomy" id="1904616"/>
    <lineage>
        <taxon>Bacteria</taxon>
        <taxon>Bacillati</taxon>
        <taxon>Actinomycetota</taxon>
        <taxon>Actinomycetes</taxon>
        <taxon>Kitasatosporales</taxon>
        <taxon>Streptomycetaceae</taxon>
        <taxon>Streptomyces</taxon>
    </lineage>
</organism>
<evidence type="ECO:0000259" key="3">
    <source>
        <dbReference type="Pfam" id="PF08719"/>
    </source>
</evidence>
<evidence type="ECO:0000259" key="5">
    <source>
        <dbReference type="Pfam" id="PF24645"/>
    </source>
</evidence>
<gene>
    <name evidence="6" type="ORF">BFF78_00905</name>
</gene>
<evidence type="ECO:0000313" key="7">
    <source>
        <dbReference type="Proteomes" id="UP000094960"/>
    </source>
</evidence>
<keyword evidence="7" id="KW-1185">Reference proteome</keyword>